<dbReference type="PROSITE" id="PS51207">
    <property type="entry name" value="PXA"/>
    <property type="match status" value="1"/>
</dbReference>
<dbReference type="GO" id="GO:0035091">
    <property type="term" value="F:phosphatidylinositol binding"/>
    <property type="evidence" value="ECO:0007669"/>
    <property type="project" value="InterPro"/>
</dbReference>
<dbReference type="KEGG" id="apuu:APUU_10810A"/>
<dbReference type="Pfam" id="PF08628">
    <property type="entry name" value="Nexin_C"/>
    <property type="match status" value="1"/>
</dbReference>
<name>A0A7R8AH24_9EURO</name>
<feature type="region of interest" description="Disordered" evidence="2">
    <location>
        <begin position="434"/>
        <end position="518"/>
    </location>
</feature>
<dbReference type="OrthoDB" id="41200at2759"/>
<keyword evidence="5" id="KW-1185">Reference proteome</keyword>
<protein>
    <recommendedName>
        <fullName evidence="3">PXA domain-containing protein</fullName>
    </recommendedName>
</protein>
<proteinExistence type="inferred from homology"/>
<feature type="compositionally biased region" description="Polar residues" evidence="2">
    <location>
        <begin position="505"/>
        <end position="514"/>
    </location>
</feature>
<dbReference type="PANTHER" id="PTHR22775:SF47">
    <property type="entry name" value="MEIOTICALLY UP-REGULATED GENE 122 PROTEIN"/>
    <property type="match status" value="1"/>
</dbReference>
<dbReference type="EMBL" id="AP024443">
    <property type="protein sequence ID" value="BCS17982.1"/>
    <property type="molecule type" value="Genomic_DNA"/>
</dbReference>
<dbReference type="PANTHER" id="PTHR22775">
    <property type="entry name" value="SORTING NEXIN"/>
    <property type="match status" value="1"/>
</dbReference>
<dbReference type="SMART" id="SM00313">
    <property type="entry name" value="PXA"/>
    <property type="match status" value="1"/>
</dbReference>
<dbReference type="Pfam" id="PF02194">
    <property type="entry name" value="PXA"/>
    <property type="match status" value="1"/>
</dbReference>
<reference evidence="4" key="2">
    <citation type="submission" date="2021-02" db="EMBL/GenBank/DDBJ databases">
        <title>Aspergillus puulaauensis MK2 genome sequence.</title>
        <authorList>
            <person name="Futagami T."/>
            <person name="Mori K."/>
            <person name="Kadooka C."/>
            <person name="Tanaka T."/>
        </authorList>
    </citation>
    <scope>NUCLEOTIDE SEQUENCE</scope>
    <source>
        <strain evidence="4">MK2</strain>
    </source>
</reference>
<gene>
    <name evidence="4" type="ORF">APUU_10810A</name>
</gene>
<dbReference type="InterPro" id="IPR013937">
    <property type="entry name" value="Sorting_nexin_C"/>
</dbReference>
<feature type="compositionally biased region" description="Low complexity" evidence="2">
    <location>
        <begin position="486"/>
        <end position="504"/>
    </location>
</feature>
<feature type="compositionally biased region" description="Basic and acidic residues" evidence="2">
    <location>
        <begin position="9"/>
        <end position="22"/>
    </location>
</feature>
<organism evidence="4 5">
    <name type="scientific">Aspergillus puulaauensis</name>
    <dbReference type="NCBI Taxonomy" id="1220207"/>
    <lineage>
        <taxon>Eukaryota</taxon>
        <taxon>Fungi</taxon>
        <taxon>Dikarya</taxon>
        <taxon>Ascomycota</taxon>
        <taxon>Pezizomycotina</taxon>
        <taxon>Eurotiomycetes</taxon>
        <taxon>Eurotiomycetidae</taxon>
        <taxon>Eurotiales</taxon>
        <taxon>Aspergillaceae</taxon>
        <taxon>Aspergillus</taxon>
    </lineage>
</organism>
<feature type="compositionally biased region" description="Polar residues" evidence="2">
    <location>
        <begin position="805"/>
        <end position="824"/>
    </location>
</feature>
<feature type="region of interest" description="Disordered" evidence="2">
    <location>
        <begin position="704"/>
        <end position="737"/>
    </location>
</feature>
<dbReference type="CDD" id="cd06093">
    <property type="entry name" value="PX_domain"/>
    <property type="match status" value="1"/>
</dbReference>
<dbReference type="Proteomes" id="UP000654913">
    <property type="component" value="Chromosome 1"/>
</dbReference>
<feature type="region of interest" description="Disordered" evidence="2">
    <location>
        <begin position="1"/>
        <end position="29"/>
    </location>
</feature>
<evidence type="ECO:0000256" key="2">
    <source>
        <dbReference type="SAM" id="MobiDB-lite"/>
    </source>
</evidence>
<dbReference type="SUPFAM" id="SSF64268">
    <property type="entry name" value="PX domain"/>
    <property type="match status" value="1"/>
</dbReference>
<dbReference type="Gene3D" id="3.30.1520.10">
    <property type="entry name" value="Phox-like domain"/>
    <property type="match status" value="1"/>
</dbReference>
<dbReference type="AlphaFoldDB" id="A0A7R8AH24"/>
<dbReference type="InterPro" id="IPR003114">
    <property type="entry name" value="Phox_assoc"/>
</dbReference>
<evidence type="ECO:0000313" key="5">
    <source>
        <dbReference type="Proteomes" id="UP000654913"/>
    </source>
</evidence>
<comment type="similarity">
    <text evidence="1">Belongs to the sorting nexin family.</text>
</comment>
<evidence type="ECO:0000313" key="4">
    <source>
        <dbReference type="EMBL" id="BCS17982.1"/>
    </source>
</evidence>
<evidence type="ECO:0000259" key="3">
    <source>
        <dbReference type="PROSITE" id="PS51207"/>
    </source>
</evidence>
<feature type="compositionally biased region" description="Polar residues" evidence="2">
    <location>
        <begin position="441"/>
        <end position="453"/>
    </location>
</feature>
<dbReference type="GeneID" id="64967987"/>
<dbReference type="InterPro" id="IPR036871">
    <property type="entry name" value="PX_dom_sf"/>
</dbReference>
<feature type="domain" description="PXA" evidence="3">
    <location>
        <begin position="167"/>
        <end position="348"/>
    </location>
</feature>
<feature type="region of interest" description="Disordered" evidence="2">
    <location>
        <begin position="793"/>
        <end position="840"/>
    </location>
</feature>
<reference evidence="4" key="1">
    <citation type="submission" date="2021-01" db="EMBL/GenBank/DDBJ databases">
        <authorList>
            <consortium name="Aspergillus puulaauensis MK2 genome sequencing consortium"/>
            <person name="Kazuki M."/>
            <person name="Futagami T."/>
        </authorList>
    </citation>
    <scope>NUCLEOTIDE SEQUENCE</scope>
    <source>
        <strain evidence="4">MK2</strain>
    </source>
</reference>
<sequence length="1010" mass="109247">MNMDVSNDASHEFQSDQARHVEQPPSTNAMNYDMDDRLVKAKSNGLQMQQLADWMLHFLSTCGNESLLLVLVCLMGATYIILGRLGLLLIGVALGIALHSSWEGASNRHSSETLSSNRKQLSLNIAFKLLDWKSKQHIAIDPNVDNAGEYTTESKLDMDVNLSTSLGPVTATALHSLIEAAVRDYVNYWYEPILPSESTFPVSCRKVLADFVTAISSHLYRKRTADTFLEFLTNSSSMVIVFLNELCTAFDAAGPTITAEDAVQRYLESNPESSLSSLLAHQQQGEKIKTMSDDILSRFLDSDAYNCIPVRNFLREVLSGIVLESTISNMSRPEFINGWITYLFSEGESEIMSAIDAGVEGARYHGVTGAKVSGEISENLSRTTNDVVAEPVSPSRIPGSMLNKVDQATEEALLEAKRLSDMIAAHNMPYNTEQTTHDNIQDADNSTHNSGTLPNADVESLAGERRSSEGTPPESELTEGIRKAQEVSSSEVSSSIASPSVQSPGLPTSSTSDSFDIPPASILHRASVTVDDSFDSGDTAVLRSKPTSDYLIQVEPYSGRSSGWMIFKKYADFESIHETLGTIARLNQLRFGDTHSLIPSWKGQTRQALARDLERYLHDALRLEPLAESVTMRRFFEKDGRLGADTTGSSVKPGFAFPGQTTFENVGKGVLGVLTNAPKGVSGGSKAVLEGVTGVFGGGVNKKTQVGPGVGGDSRECRDSLQRSAPPLEGGMSTGRGDLRVSNDTVIGALPPQPQHSGDTSGLKTSIEIAPLTEPLNTLVTTRTSQENAIDGLGGRVSPAAASVHKSSPTASPASLTEENNNSRDAVPTETRKSTEIVATQKGQGSRISADETRMAVELIFAVINELYSLSSAWNIRRTLLNAAKSYILRPGNPSLETIRGLLQESMIDIHTTDEAVGMYLTKLRENALPTAEELSAWPPAMSNAERERQREAARRILVQKGLPQAITSVMGAVASREALGKVFDSLQIEVVARGFVFSILLQALRAVVL</sequence>
<dbReference type="RefSeq" id="XP_041550176.1">
    <property type="nucleotide sequence ID" value="XM_041704930.1"/>
</dbReference>
<accession>A0A7R8AH24</accession>
<evidence type="ECO:0000256" key="1">
    <source>
        <dbReference type="ARBA" id="ARBA00010883"/>
    </source>
</evidence>